<feature type="compositionally biased region" description="Basic and acidic residues" evidence="2">
    <location>
        <begin position="782"/>
        <end position="793"/>
    </location>
</feature>
<evidence type="ECO:0008006" key="5">
    <source>
        <dbReference type="Google" id="ProtNLM"/>
    </source>
</evidence>
<feature type="region of interest" description="Disordered" evidence="2">
    <location>
        <begin position="711"/>
        <end position="741"/>
    </location>
</feature>
<feature type="compositionally biased region" description="Polar residues" evidence="2">
    <location>
        <begin position="718"/>
        <end position="727"/>
    </location>
</feature>
<feature type="region of interest" description="Disordered" evidence="2">
    <location>
        <begin position="771"/>
        <end position="793"/>
    </location>
</feature>
<evidence type="ECO:0000256" key="1">
    <source>
        <dbReference type="SAM" id="Coils"/>
    </source>
</evidence>
<dbReference type="EMBL" id="JAODUO010000368">
    <property type="protein sequence ID" value="KAK2182071.1"/>
    <property type="molecule type" value="Genomic_DNA"/>
</dbReference>
<protein>
    <recommendedName>
        <fullName evidence="5">Coiled-coil domain-containing protein 87-like</fullName>
    </recommendedName>
</protein>
<sequence length="1040" mass="118599">MESHSTPHRPSHYAKSERDDASLYPFSELAFNLNEAEEIYKGLLGSKPLHLTPPYGHEDGDVPAHTLELTRPVTPIEDEIKSQPKTLNKLAKLVRRRIVPQLDSPYLNEDEQKQLSAIIMGEVNSVWADFRNQVPDPFLSVEENKELHRQITVHLVTVCEKLFQQYLTKVHILNKRGVFSGPANMSRLKAQLALDASRLLNIAIVRRHLLRKMKGQEVDEWPASERSWREKHQGSVQPSMTSSEHKFDLRQQKGLHKVASTTSLQVEIEQMKASMPQLNAEKLMMIFHNLPEKVLQPTSTGYLQQREKIGARAMLAKRQKSQSVPRLFHGETLLQELGVEDEELHGAASLNNLAQAPQAAKHLKVSHRDHLNNLFQVPLATVHLTKDLWETPTMGRRERLAADLKSLVRNTCDDGLNEDVQDDEDLPPLLQTIAQSQRHDGKRARLEKQMQALQEREERRIKAETMVLKRPTHAQPTTVERPMPNKMVVRTNDVRVSERICLTNITLSPYATVYNDLVDEVDATTMKQMDSSLFLGDEISEVYKEIMKTVPKDHLDMENDVLVETPADSVNIAAAFASSSLSKRREDRVINMALQQRSEPPWGGQALTDWVKTPQNPPRDKKGQPLIMPRTPRGDPSRTSLCLGNSEAPTEKEIQAAMVEAMGEVMARSYTSWLSWWKNTVNSDDYMKYASAQDSDYLGVVFHFYDSADEDDNDAHTHTPSRQVTKQHQQEDKKKKMSAMWQTKNSYTPGEWNVQSVMLGGLGKDPELTEHEEAQQATPVPQDDKALSKGTDPKMKVITKAEKRLQSMYGDTGHETGGTHLQSECRRSVGQSMDTTQTKKEIASLQQCLQERLEKVWKSLHMPDTHKLDMAIKYSGDTYHSLLEQAVDEWERVADLIQQRELLLTRLEKFERLASDPNRFFEKGLRGSAVARLDEAKTRSGLYKKIEVLDVEITKVLDYVKKTFEDVVTYQGRVYQDKMKWDRTEMLYWLQEERKQQLFNTHSTTSTAHRRHAALKLSSISPTPNSLPPVASLHGIGIKL</sequence>
<comment type="caution">
    <text evidence="3">The sequence shown here is derived from an EMBL/GenBank/DDBJ whole genome shotgun (WGS) entry which is preliminary data.</text>
</comment>
<evidence type="ECO:0000313" key="4">
    <source>
        <dbReference type="Proteomes" id="UP001209878"/>
    </source>
</evidence>
<keyword evidence="1" id="KW-0175">Coiled coil</keyword>
<name>A0AAD9L2Y6_RIDPI</name>
<gene>
    <name evidence="3" type="ORF">NP493_368g02075</name>
</gene>
<organism evidence="3 4">
    <name type="scientific">Ridgeia piscesae</name>
    <name type="common">Tubeworm</name>
    <dbReference type="NCBI Taxonomy" id="27915"/>
    <lineage>
        <taxon>Eukaryota</taxon>
        <taxon>Metazoa</taxon>
        <taxon>Spiralia</taxon>
        <taxon>Lophotrochozoa</taxon>
        <taxon>Annelida</taxon>
        <taxon>Polychaeta</taxon>
        <taxon>Sedentaria</taxon>
        <taxon>Canalipalpata</taxon>
        <taxon>Sabellida</taxon>
        <taxon>Siboglinidae</taxon>
        <taxon>Ridgeia</taxon>
    </lineage>
</organism>
<dbReference type="Proteomes" id="UP001209878">
    <property type="component" value="Unassembled WGS sequence"/>
</dbReference>
<dbReference type="AlphaFoldDB" id="A0AAD9L2Y6"/>
<evidence type="ECO:0000256" key="2">
    <source>
        <dbReference type="SAM" id="MobiDB-lite"/>
    </source>
</evidence>
<feature type="coiled-coil region" evidence="1">
    <location>
        <begin position="436"/>
        <end position="463"/>
    </location>
</feature>
<keyword evidence="4" id="KW-1185">Reference proteome</keyword>
<feature type="region of interest" description="Disordered" evidence="2">
    <location>
        <begin position="613"/>
        <end position="641"/>
    </location>
</feature>
<dbReference type="Gene3D" id="1.20.58.1520">
    <property type="match status" value="1"/>
</dbReference>
<dbReference type="PANTHER" id="PTHR16078:SF1">
    <property type="entry name" value="COILED-COIL DOMAIN-CONTAINING PROTEIN 87"/>
    <property type="match status" value="1"/>
</dbReference>
<evidence type="ECO:0000313" key="3">
    <source>
        <dbReference type="EMBL" id="KAK2182071.1"/>
    </source>
</evidence>
<accession>A0AAD9L2Y6</accession>
<dbReference type="InterPro" id="IPR037383">
    <property type="entry name" value="CCDC87"/>
</dbReference>
<proteinExistence type="predicted"/>
<feature type="region of interest" description="Disordered" evidence="2">
    <location>
        <begin position="224"/>
        <end position="244"/>
    </location>
</feature>
<dbReference type="PANTHER" id="PTHR16078">
    <property type="entry name" value="COILED-COIL DOMAIN-CONTAINING PROTEIN 87"/>
    <property type="match status" value="1"/>
</dbReference>
<reference evidence="3" key="1">
    <citation type="journal article" date="2023" name="Mol. Biol. Evol.">
        <title>Third-Generation Sequencing Reveals the Adaptive Role of the Epigenome in Three Deep-Sea Polychaetes.</title>
        <authorList>
            <person name="Perez M."/>
            <person name="Aroh O."/>
            <person name="Sun Y."/>
            <person name="Lan Y."/>
            <person name="Juniper S.K."/>
            <person name="Young C.R."/>
            <person name="Angers B."/>
            <person name="Qian P.Y."/>
        </authorList>
    </citation>
    <scope>NUCLEOTIDE SEQUENCE</scope>
    <source>
        <strain evidence="3">R07B-5</strain>
    </source>
</reference>